<proteinExistence type="predicted"/>
<evidence type="ECO:0000313" key="2">
    <source>
        <dbReference type="EMBL" id="MBM6947925.1"/>
    </source>
</evidence>
<sequence length="193" mass="21903">MNQVIIYSSRYGSTLQYAKKLSEQTNIPAVDYREAPELSGMRTIIYMGGLYAGGVPGLTKTFRGFSLRDGQKVILITIGLSDPDEPENRQNIRAALKKQLPPDLFHQAKIFHLRGGIDYQRLSLSHRTMLALLYRSLRKTPLEQQTAENRALIETYGKQVNFIDFGALEAVIREIQHEKTPHYYEVSNAEDGT</sequence>
<dbReference type="RefSeq" id="WP_204905969.1">
    <property type="nucleotide sequence ID" value="NZ_JACJKS010000004.1"/>
</dbReference>
<evidence type="ECO:0000259" key="1">
    <source>
        <dbReference type="Pfam" id="PF12724"/>
    </source>
</evidence>
<dbReference type="Proteomes" id="UP000705508">
    <property type="component" value="Unassembled WGS sequence"/>
</dbReference>
<gene>
    <name evidence="2" type="ORF">H6A20_04495</name>
</gene>
<organism evidence="2 3">
    <name type="scientific">Mordavella massiliensis</name>
    <dbReference type="NCBI Taxonomy" id="1871024"/>
    <lineage>
        <taxon>Bacteria</taxon>
        <taxon>Bacillati</taxon>
        <taxon>Bacillota</taxon>
        <taxon>Clostridia</taxon>
        <taxon>Eubacteriales</taxon>
        <taxon>Clostridiaceae</taxon>
        <taxon>Mordavella</taxon>
    </lineage>
</organism>
<name>A0A938X9H0_9CLOT</name>
<protein>
    <recommendedName>
        <fullName evidence="1">Flavodoxin domain-containing protein</fullName>
    </recommendedName>
</protein>
<reference evidence="2" key="1">
    <citation type="submission" date="2020-08" db="EMBL/GenBank/DDBJ databases">
        <authorList>
            <person name="Cejkova D."/>
            <person name="Kubasova T."/>
            <person name="Jahodarova E."/>
            <person name="Rychlik I."/>
        </authorList>
    </citation>
    <scope>NUCLEOTIDE SEQUENCE</scope>
    <source>
        <strain evidence="2">An582</strain>
    </source>
</reference>
<reference evidence="2" key="2">
    <citation type="journal article" date="2021" name="Sci. Rep.">
        <title>The distribution of antibiotic resistance genes in chicken gut microbiota commensals.</title>
        <authorList>
            <person name="Juricova H."/>
            <person name="Matiasovicova J."/>
            <person name="Kubasova T."/>
            <person name="Cejkova D."/>
            <person name="Rychlik I."/>
        </authorList>
    </citation>
    <scope>NUCLEOTIDE SEQUENCE</scope>
    <source>
        <strain evidence="2">An582</strain>
    </source>
</reference>
<accession>A0A938X9H0</accession>
<dbReference type="InterPro" id="IPR029039">
    <property type="entry name" value="Flavoprotein-like_sf"/>
</dbReference>
<evidence type="ECO:0000313" key="3">
    <source>
        <dbReference type="Proteomes" id="UP000705508"/>
    </source>
</evidence>
<feature type="domain" description="Flavodoxin" evidence="1">
    <location>
        <begin position="4"/>
        <end position="136"/>
    </location>
</feature>
<dbReference type="InterPro" id="IPR026816">
    <property type="entry name" value="Flavodoxin_dom"/>
</dbReference>
<dbReference type="AlphaFoldDB" id="A0A938X9H0"/>
<comment type="caution">
    <text evidence="2">The sequence shown here is derived from an EMBL/GenBank/DDBJ whole genome shotgun (WGS) entry which is preliminary data.</text>
</comment>
<dbReference type="SUPFAM" id="SSF52218">
    <property type="entry name" value="Flavoproteins"/>
    <property type="match status" value="1"/>
</dbReference>
<dbReference type="EMBL" id="JACJKS010000004">
    <property type="protein sequence ID" value="MBM6947925.1"/>
    <property type="molecule type" value="Genomic_DNA"/>
</dbReference>
<dbReference type="Pfam" id="PF12724">
    <property type="entry name" value="Flavodoxin_5"/>
    <property type="match status" value="1"/>
</dbReference>